<keyword evidence="17" id="KW-1185">Reference proteome</keyword>
<dbReference type="CDD" id="cd20651">
    <property type="entry name" value="CYP15A1-like"/>
    <property type="match status" value="1"/>
</dbReference>
<dbReference type="PROSITE" id="PS00086">
    <property type="entry name" value="CYTOCHROME_P450"/>
    <property type="match status" value="1"/>
</dbReference>
<dbReference type="InterPro" id="IPR017972">
    <property type="entry name" value="Cyt_P450_CS"/>
</dbReference>
<evidence type="ECO:0000256" key="9">
    <source>
        <dbReference type="ARBA" id="ARBA00022848"/>
    </source>
</evidence>
<dbReference type="RefSeq" id="XP_030371694.1">
    <property type="nucleotide sequence ID" value="XM_030515834.1"/>
</dbReference>
<keyword evidence="16" id="KW-0732">Signal</keyword>
<reference evidence="18" key="1">
    <citation type="submission" date="2025-08" db="UniProtKB">
        <authorList>
            <consortium name="RefSeq"/>
        </authorList>
    </citation>
    <scope>IDENTIFICATION</scope>
    <source>
        <strain evidence="18">11010-0011.00</strain>
        <tissue evidence="18">Whole body</tissue>
    </source>
</reference>
<gene>
    <name evidence="18" type="primary">LOC115621982</name>
</gene>
<evidence type="ECO:0000256" key="4">
    <source>
        <dbReference type="ARBA" id="ARBA00004406"/>
    </source>
</evidence>
<dbReference type="GO" id="GO:0005506">
    <property type="term" value="F:iron ion binding"/>
    <property type="evidence" value="ECO:0007669"/>
    <property type="project" value="InterPro"/>
</dbReference>
<keyword evidence="12 15" id="KW-0503">Monooxygenase</keyword>
<dbReference type="InterPro" id="IPR001128">
    <property type="entry name" value="Cyt_P450"/>
</dbReference>
<feature type="binding site" description="axial binding residue" evidence="14">
    <location>
        <position position="456"/>
    </location>
    <ligand>
        <name>heme</name>
        <dbReference type="ChEBI" id="CHEBI:30413"/>
    </ligand>
    <ligandPart>
        <name>Fe</name>
        <dbReference type="ChEBI" id="CHEBI:18248"/>
    </ligandPart>
</feature>
<keyword evidence="6 14" id="KW-0349">Heme</keyword>
<comment type="function">
    <text evidence="2">May be involved in the metabolism of insect hormones and in the breakdown of synthetic insecticides.</text>
</comment>
<keyword evidence="10 15" id="KW-0560">Oxidoreductase</keyword>
<dbReference type="GO" id="GO:0006082">
    <property type="term" value="P:organic acid metabolic process"/>
    <property type="evidence" value="ECO:0007669"/>
    <property type="project" value="TreeGrafter"/>
</dbReference>
<dbReference type="Gene3D" id="1.10.630.10">
    <property type="entry name" value="Cytochrome P450"/>
    <property type="match status" value="1"/>
</dbReference>
<dbReference type="FunFam" id="1.10.630.10:FF:000238">
    <property type="entry name" value="Cytochrome P450 2A6"/>
    <property type="match status" value="1"/>
</dbReference>
<name>A0A6J2T6R2_DROLE</name>
<dbReference type="Pfam" id="PF00067">
    <property type="entry name" value="p450"/>
    <property type="match status" value="1"/>
</dbReference>
<organism evidence="17 18">
    <name type="scientific">Drosophila lebanonensis</name>
    <name type="common">Fruit fly</name>
    <name type="synonym">Scaptodrosophila lebanonensis</name>
    <dbReference type="NCBI Taxonomy" id="7225"/>
    <lineage>
        <taxon>Eukaryota</taxon>
        <taxon>Metazoa</taxon>
        <taxon>Ecdysozoa</taxon>
        <taxon>Arthropoda</taxon>
        <taxon>Hexapoda</taxon>
        <taxon>Insecta</taxon>
        <taxon>Pterygota</taxon>
        <taxon>Neoptera</taxon>
        <taxon>Endopterygota</taxon>
        <taxon>Diptera</taxon>
        <taxon>Brachycera</taxon>
        <taxon>Muscomorpha</taxon>
        <taxon>Ephydroidea</taxon>
        <taxon>Drosophilidae</taxon>
        <taxon>Scaptodrosophila</taxon>
    </lineage>
</organism>
<proteinExistence type="inferred from homology"/>
<dbReference type="GO" id="GO:0006805">
    <property type="term" value="P:xenobiotic metabolic process"/>
    <property type="evidence" value="ECO:0007669"/>
    <property type="project" value="TreeGrafter"/>
</dbReference>
<sequence>MLTEILLLISALVFLYLSYQYAVGRPVGFPPGPPRIPVFGSYLFLMLVNHKYLHKAALAISKWYKSDIIGFHVGKYPVVVVHNGAGVREVLNNQVYDGRPALYIAAMRDPGDDVRGIFFQEGLLWKEQRRFILRYLRDFGFGRRFDELELVIQEEITDMLDIIRNGPRYEHEHQLVKPGGYRVQLPLLFNPFSANSHFHIVYNERHSRADMARLIKLVQLGTQFQRTADDYGKLLSIIPWIRHIFPNWSGYNKLNESNQYVHEFFSSFVDRYIETYDECSERNFLDLYIAEMRKNVGANTSFNRAQFIMGLVDFSFPAFTAVGVQLSLLVQYLILYPEVMKRIQNEIDEVVGSGRLPTLEDRQSMPYTEATIRECLRIETLVPSDVPHKALADTELLGYRIPKDTIVIPSLYAYHSDERIWSDPQQFRPERFLDEEGQLCLKLDVSFPFGAGKRLCAGETFARNMLFLITSAMCQNFNYVLAPGDKLPDLTKNLSGLIISPPDFWVQLEERKL</sequence>
<evidence type="ECO:0000256" key="16">
    <source>
        <dbReference type="SAM" id="SignalP"/>
    </source>
</evidence>
<dbReference type="InterPro" id="IPR050182">
    <property type="entry name" value="Cytochrome_P450_fam2"/>
</dbReference>
<accession>A0A6J2T6R2</accession>
<dbReference type="PRINTS" id="PR00463">
    <property type="entry name" value="EP450I"/>
</dbReference>
<comment type="similarity">
    <text evidence="5 15">Belongs to the cytochrome P450 family.</text>
</comment>
<evidence type="ECO:0000256" key="12">
    <source>
        <dbReference type="ARBA" id="ARBA00023033"/>
    </source>
</evidence>
<evidence type="ECO:0000256" key="2">
    <source>
        <dbReference type="ARBA" id="ARBA00003690"/>
    </source>
</evidence>
<keyword evidence="9" id="KW-0492">Microsome</keyword>
<evidence type="ECO:0000256" key="5">
    <source>
        <dbReference type="ARBA" id="ARBA00010617"/>
    </source>
</evidence>
<evidence type="ECO:0000256" key="8">
    <source>
        <dbReference type="ARBA" id="ARBA00022824"/>
    </source>
</evidence>
<dbReference type="GO" id="GO:0008395">
    <property type="term" value="F:steroid hydroxylase activity"/>
    <property type="evidence" value="ECO:0007669"/>
    <property type="project" value="TreeGrafter"/>
</dbReference>
<protein>
    <submittedName>
        <fullName evidence="18">Probable cytochrome P450 304a1</fullName>
    </submittedName>
</protein>
<dbReference type="PRINTS" id="PR00385">
    <property type="entry name" value="P450"/>
</dbReference>
<evidence type="ECO:0000256" key="14">
    <source>
        <dbReference type="PIRSR" id="PIRSR602401-1"/>
    </source>
</evidence>
<keyword evidence="13" id="KW-0472">Membrane</keyword>
<dbReference type="OrthoDB" id="1103324at2759"/>
<evidence type="ECO:0000313" key="17">
    <source>
        <dbReference type="Proteomes" id="UP000504634"/>
    </source>
</evidence>
<dbReference type="GO" id="GO:0020037">
    <property type="term" value="F:heme binding"/>
    <property type="evidence" value="ECO:0007669"/>
    <property type="project" value="InterPro"/>
</dbReference>
<evidence type="ECO:0000256" key="7">
    <source>
        <dbReference type="ARBA" id="ARBA00022723"/>
    </source>
</evidence>
<comment type="subcellular location">
    <subcellularLocation>
        <location evidence="4">Endoplasmic reticulum membrane</location>
        <topology evidence="4">Peripheral membrane protein</topology>
    </subcellularLocation>
    <subcellularLocation>
        <location evidence="3">Microsome membrane</location>
        <topology evidence="3">Peripheral membrane protein</topology>
    </subcellularLocation>
</comment>
<dbReference type="Proteomes" id="UP000504634">
    <property type="component" value="Unplaced"/>
</dbReference>
<evidence type="ECO:0000256" key="11">
    <source>
        <dbReference type="ARBA" id="ARBA00023004"/>
    </source>
</evidence>
<evidence type="ECO:0000256" key="1">
    <source>
        <dbReference type="ARBA" id="ARBA00001971"/>
    </source>
</evidence>
<dbReference type="SUPFAM" id="SSF48264">
    <property type="entry name" value="Cytochrome P450"/>
    <property type="match status" value="1"/>
</dbReference>
<evidence type="ECO:0000256" key="3">
    <source>
        <dbReference type="ARBA" id="ARBA00004174"/>
    </source>
</evidence>
<dbReference type="GO" id="GO:0016712">
    <property type="term" value="F:oxidoreductase activity, acting on paired donors, with incorporation or reduction of molecular oxygen, reduced flavin or flavoprotein as one donor, and incorporation of one atom of oxygen"/>
    <property type="evidence" value="ECO:0007669"/>
    <property type="project" value="TreeGrafter"/>
</dbReference>
<dbReference type="AlphaFoldDB" id="A0A6J2T6R2"/>
<feature type="signal peptide" evidence="16">
    <location>
        <begin position="1"/>
        <end position="24"/>
    </location>
</feature>
<evidence type="ECO:0000256" key="10">
    <source>
        <dbReference type="ARBA" id="ARBA00023002"/>
    </source>
</evidence>
<keyword evidence="11 14" id="KW-0408">Iron</keyword>
<evidence type="ECO:0000256" key="13">
    <source>
        <dbReference type="ARBA" id="ARBA00023136"/>
    </source>
</evidence>
<evidence type="ECO:0000256" key="15">
    <source>
        <dbReference type="RuleBase" id="RU000461"/>
    </source>
</evidence>
<feature type="chain" id="PRO_5027010859" evidence="16">
    <location>
        <begin position="25"/>
        <end position="513"/>
    </location>
</feature>
<evidence type="ECO:0000313" key="18">
    <source>
        <dbReference type="RefSeq" id="XP_030371694.1"/>
    </source>
</evidence>
<keyword evidence="8" id="KW-0256">Endoplasmic reticulum</keyword>
<keyword evidence="7 14" id="KW-0479">Metal-binding</keyword>
<dbReference type="GO" id="GO:0005789">
    <property type="term" value="C:endoplasmic reticulum membrane"/>
    <property type="evidence" value="ECO:0007669"/>
    <property type="project" value="UniProtKB-SubCell"/>
</dbReference>
<dbReference type="PANTHER" id="PTHR24300">
    <property type="entry name" value="CYTOCHROME P450 508A4-RELATED"/>
    <property type="match status" value="1"/>
</dbReference>
<dbReference type="InterPro" id="IPR036396">
    <property type="entry name" value="Cyt_P450_sf"/>
</dbReference>
<evidence type="ECO:0000256" key="6">
    <source>
        <dbReference type="ARBA" id="ARBA00022617"/>
    </source>
</evidence>
<dbReference type="InterPro" id="IPR002401">
    <property type="entry name" value="Cyt_P450_E_grp-I"/>
</dbReference>
<dbReference type="GeneID" id="115621982"/>
<dbReference type="PANTHER" id="PTHR24300:SF376">
    <property type="entry name" value="CYTOCHROME P450 15A1"/>
    <property type="match status" value="1"/>
</dbReference>
<dbReference type="CTD" id="41586"/>
<comment type="cofactor">
    <cofactor evidence="1 14">
        <name>heme</name>
        <dbReference type="ChEBI" id="CHEBI:30413"/>
    </cofactor>
</comment>